<accession>A0A1L7XDT3</accession>
<gene>
    <name evidence="3" type="ORF">PAC_13082</name>
</gene>
<dbReference type="STRING" id="576137.A0A1L7XDT3"/>
<organism evidence="3 4">
    <name type="scientific">Phialocephala subalpina</name>
    <dbReference type="NCBI Taxonomy" id="576137"/>
    <lineage>
        <taxon>Eukaryota</taxon>
        <taxon>Fungi</taxon>
        <taxon>Dikarya</taxon>
        <taxon>Ascomycota</taxon>
        <taxon>Pezizomycotina</taxon>
        <taxon>Leotiomycetes</taxon>
        <taxon>Helotiales</taxon>
        <taxon>Mollisiaceae</taxon>
        <taxon>Phialocephala</taxon>
        <taxon>Phialocephala fortinii species complex</taxon>
    </lineage>
</organism>
<reference evidence="3 4" key="1">
    <citation type="submission" date="2016-03" db="EMBL/GenBank/DDBJ databases">
        <authorList>
            <person name="Ploux O."/>
        </authorList>
    </citation>
    <scope>NUCLEOTIDE SEQUENCE [LARGE SCALE GENOMIC DNA]</scope>
    <source>
        <strain evidence="3 4">UAMH 11012</strain>
    </source>
</reference>
<dbReference type="GO" id="GO:0008270">
    <property type="term" value="F:zinc ion binding"/>
    <property type="evidence" value="ECO:0007669"/>
    <property type="project" value="UniProtKB-KW"/>
</dbReference>
<dbReference type="Gene3D" id="2.30.30.1060">
    <property type="match status" value="1"/>
</dbReference>
<evidence type="ECO:0000313" key="4">
    <source>
        <dbReference type="Proteomes" id="UP000184330"/>
    </source>
</evidence>
<dbReference type="EMBL" id="FJOG01000023">
    <property type="protein sequence ID" value="CZR63185.1"/>
    <property type="molecule type" value="Genomic_DNA"/>
</dbReference>
<evidence type="ECO:0000313" key="3">
    <source>
        <dbReference type="EMBL" id="CZR63185.1"/>
    </source>
</evidence>
<dbReference type="InterPro" id="IPR013087">
    <property type="entry name" value="Znf_C2H2_type"/>
</dbReference>
<dbReference type="AlphaFoldDB" id="A0A1L7XDT3"/>
<keyword evidence="1" id="KW-0863">Zinc-finger</keyword>
<feature type="domain" description="C2H2-type" evidence="2">
    <location>
        <begin position="246"/>
        <end position="276"/>
    </location>
</feature>
<protein>
    <recommendedName>
        <fullName evidence="2">C2H2-type domain-containing protein</fullName>
    </recommendedName>
</protein>
<keyword evidence="1" id="KW-0862">Zinc</keyword>
<proteinExistence type="predicted"/>
<dbReference type="PROSITE" id="PS00028">
    <property type="entry name" value="ZINC_FINGER_C2H2_1"/>
    <property type="match status" value="1"/>
</dbReference>
<dbReference type="InterPro" id="IPR021331">
    <property type="entry name" value="Hva1_TUDOR"/>
</dbReference>
<sequence>MWLDMISIHALSREGQSTPEIDDVFALSIEILITTSPHPAQKYLNSSIIADKIEDKLGNPIEEGDTVFTKLRGSKRESEVNEIVTSEAIAKEKEKDVKNPPKVLFKDQHGHDVAHNPGTLENLDRNTHHDFSLQKSKYGFTGSTEEQIQQQLREECEQLVLQVQQPPIAREPPRYISAYARYSSHSPTPEPKPQVQAVNDRIRTPEPDEAAIAELSHLCPLCDAIIQGPVELLDAHVSTHGIERPFMCPVPRCGHAYKQKRNLWRHNRDKHLQMQHSLVDLVCPIYGLECAAVDDLNDHLMVHDAYGDLVEF</sequence>
<keyword evidence="4" id="KW-1185">Reference proteome</keyword>
<dbReference type="Pfam" id="PF11160">
    <property type="entry name" value="Hva1_TUDOR"/>
    <property type="match status" value="1"/>
</dbReference>
<dbReference type="InterPro" id="IPR036236">
    <property type="entry name" value="Znf_C2H2_sf"/>
</dbReference>
<dbReference type="OrthoDB" id="2138648at2759"/>
<evidence type="ECO:0000256" key="1">
    <source>
        <dbReference type="PROSITE-ProRule" id="PRU00042"/>
    </source>
</evidence>
<dbReference type="SMART" id="SM00355">
    <property type="entry name" value="ZnF_C2H2"/>
    <property type="match status" value="3"/>
</dbReference>
<dbReference type="Gene3D" id="3.30.160.60">
    <property type="entry name" value="Classic Zinc Finger"/>
    <property type="match status" value="1"/>
</dbReference>
<dbReference type="PROSITE" id="PS50157">
    <property type="entry name" value="ZINC_FINGER_C2H2_2"/>
    <property type="match status" value="1"/>
</dbReference>
<name>A0A1L7XDT3_9HELO</name>
<dbReference type="SUPFAM" id="SSF57667">
    <property type="entry name" value="beta-beta-alpha zinc fingers"/>
    <property type="match status" value="1"/>
</dbReference>
<dbReference type="Proteomes" id="UP000184330">
    <property type="component" value="Unassembled WGS sequence"/>
</dbReference>
<evidence type="ECO:0000259" key="2">
    <source>
        <dbReference type="PROSITE" id="PS50157"/>
    </source>
</evidence>
<keyword evidence="1" id="KW-0479">Metal-binding</keyword>